<comment type="caution">
    <text evidence="1">The sequence shown here is derived from an EMBL/GenBank/DDBJ whole genome shotgun (WGS) entry which is preliminary data.</text>
</comment>
<reference evidence="1 2" key="1">
    <citation type="submission" date="2014-09" db="EMBL/GenBank/DDBJ databases">
        <title>Vibrio maritimus JCM 19235. (C45) whole genome shotgun sequence.</title>
        <authorList>
            <person name="Sawabe T."/>
            <person name="Meirelles P."/>
            <person name="Nakanishi M."/>
            <person name="Sayaka M."/>
            <person name="Hattori M."/>
            <person name="Ohkuma M."/>
        </authorList>
    </citation>
    <scope>NUCLEOTIDE SEQUENCE [LARGE SCALE GENOMIC DNA]</scope>
    <source>
        <strain evidence="2">JCM19235</strain>
    </source>
</reference>
<sequence length="37" mass="4221">MGKHIREIEAQPIMFNRQHVVMTTTIIITDIIVGAGW</sequence>
<dbReference type="Proteomes" id="UP000029228">
    <property type="component" value="Unassembled WGS sequence"/>
</dbReference>
<protein>
    <submittedName>
        <fullName evidence="1">Uncharacterized protein</fullName>
    </submittedName>
</protein>
<keyword evidence="2" id="KW-1185">Reference proteome</keyword>
<evidence type="ECO:0000313" key="2">
    <source>
        <dbReference type="Proteomes" id="UP000029228"/>
    </source>
</evidence>
<reference evidence="1 2" key="2">
    <citation type="submission" date="2014-09" db="EMBL/GenBank/DDBJ databases">
        <authorList>
            <consortium name="NBRP consortium"/>
            <person name="Sawabe T."/>
            <person name="Meirelles P."/>
            <person name="Nakanishi M."/>
            <person name="Sayaka M."/>
            <person name="Hattori M."/>
            <person name="Ohkuma M."/>
        </authorList>
    </citation>
    <scope>NUCLEOTIDE SEQUENCE [LARGE SCALE GENOMIC DNA]</scope>
    <source>
        <strain evidence="2">JCM19235</strain>
    </source>
</reference>
<accession>A0A090S1C8</accession>
<proteinExistence type="predicted"/>
<dbReference type="AlphaFoldDB" id="A0A090S1C8"/>
<evidence type="ECO:0000313" key="1">
    <source>
        <dbReference type="EMBL" id="GAL21500.1"/>
    </source>
</evidence>
<dbReference type="STRING" id="990268.JCM19235_4982"/>
<organism evidence="1 2">
    <name type="scientific">Vibrio maritimus</name>
    <dbReference type="NCBI Taxonomy" id="990268"/>
    <lineage>
        <taxon>Bacteria</taxon>
        <taxon>Pseudomonadati</taxon>
        <taxon>Pseudomonadota</taxon>
        <taxon>Gammaproteobacteria</taxon>
        <taxon>Vibrionales</taxon>
        <taxon>Vibrionaceae</taxon>
        <taxon>Vibrio</taxon>
    </lineage>
</organism>
<gene>
    <name evidence="1" type="ORF">JCM19235_4982</name>
</gene>
<name>A0A090S1C8_9VIBR</name>
<dbReference type="EMBL" id="BBMR01000008">
    <property type="protein sequence ID" value="GAL21500.1"/>
    <property type="molecule type" value="Genomic_DNA"/>
</dbReference>